<dbReference type="InterPro" id="IPR001245">
    <property type="entry name" value="Ser-Thr/Tyr_kinase_cat_dom"/>
</dbReference>
<keyword evidence="1" id="KW-0812">Transmembrane</keyword>
<evidence type="ECO:0000259" key="3">
    <source>
        <dbReference type="PROSITE" id="PS50878"/>
    </source>
</evidence>
<dbReference type="Proteomes" id="UP000271162">
    <property type="component" value="Unassembled WGS sequence"/>
</dbReference>
<dbReference type="InterPro" id="IPR011009">
    <property type="entry name" value="Kinase-like_dom_sf"/>
</dbReference>
<name>A0A0N4Y0A5_NIPBR</name>
<dbReference type="PROSITE" id="PS50878">
    <property type="entry name" value="RT_POL"/>
    <property type="match status" value="1"/>
</dbReference>
<reference evidence="4 5" key="2">
    <citation type="submission" date="2018-11" db="EMBL/GenBank/DDBJ databases">
        <authorList>
            <consortium name="Pathogen Informatics"/>
        </authorList>
    </citation>
    <scope>NUCLEOTIDE SEQUENCE [LARGE SCALE GENOMIC DNA]</scope>
</reference>
<dbReference type="SUPFAM" id="SSF53822">
    <property type="entry name" value="Periplasmic binding protein-like I"/>
    <property type="match status" value="1"/>
</dbReference>
<dbReference type="Pfam" id="PF00078">
    <property type="entry name" value="RVT_1"/>
    <property type="match status" value="1"/>
</dbReference>
<proteinExistence type="predicted"/>
<organism evidence="6">
    <name type="scientific">Nippostrongylus brasiliensis</name>
    <name type="common">Rat hookworm</name>
    <dbReference type="NCBI Taxonomy" id="27835"/>
    <lineage>
        <taxon>Eukaryota</taxon>
        <taxon>Metazoa</taxon>
        <taxon>Ecdysozoa</taxon>
        <taxon>Nematoda</taxon>
        <taxon>Chromadorea</taxon>
        <taxon>Rhabditida</taxon>
        <taxon>Rhabditina</taxon>
        <taxon>Rhabditomorpha</taxon>
        <taxon>Strongyloidea</taxon>
        <taxon>Heligmosomidae</taxon>
        <taxon>Nippostrongylus</taxon>
    </lineage>
</organism>
<feature type="domain" description="Protein kinase" evidence="2">
    <location>
        <begin position="854"/>
        <end position="1196"/>
    </location>
</feature>
<dbReference type="InterPro" id="IPR000719">
    <property type="entry name" value="Prot_kinase_dom"/>
</dbReference>
<dbReference type="CDD" id="cd00304">
    <property type="entry name" value="RT_like"/>
    <property type="match status" value="1"/>
</dbReference>
<keyword evidence="1" id="KW-0472">Membrane</keyword>
<evidence type="ECO:0000313" key="5">
    <source>
        <dbReference type="Proteomes" id="UP000271162"/>
    </source>
</evidence>
<dbReference type="InterPro" id="IPR028082">
    <property type="entry name" value="Peripla_BP_I"/>
</dbReference>
<dbReference type="GO" id="GO:0004672">
    <property type="term" value="F:protein kinase activity"/>
    <property type="evidence" value="ECO:0007669"/>
    <property type="project" value="InterPro"/>
</dbReference>
<protein>
    <submittedName>
        <fullName evidence="6">Guanylate cyclase</fullName>
    </submittedName>
</protein>
<evidence type="ECO:0000259" key="2">
    <source>
        <dbReference type="PROSITE" id="PS50011"/>
    </source>
</evidence>
<sequence length="1198" mass="135919">MTKSAINVGSNILAMLHAANWNQDLRLSIFPDASVNLRAAVDASLKRLRRLKDQLCYRTPREGHPQTSVSVRTLLPPIPFPRTQYKQPEANTEIDGKMRVLSAGILRALDHHSRLRRNNLTCQQRQGLRELRDLTSSGGIRVSVSDKGGEFVVISQSLDREITHCHLRDESVYRPSTAAEFSLQHKRLNDIWMAIGKSAGLDRRLVQRLRVDNPICPVFYSLVKTHKLPLGDLTTMPADAFKIRPIISCIGGPTDRISWFLSTIVSQLLPVIPSHLSNTKMFLELLHNTRFETSCVIESFDVTSLYTNVQNEQALQALAEMMELHENNIVTFGLSKAQVVTLVKECLKCNIFRWSGNYYSQIRGLAMGQRLAPVLAICFMSRIEEPVLARRPLLYCRYVDDCFVVTSTQSEMDECFRIMNEQSQHIKLTREVPKNGWLPFLNTQVKASKGVFDVKWYRKESCKNILIHATSAHPMTTKRAIIRSMFRTAVSVCTSDVARQESIRTASVIAKQNGYPIAVVSCRDCYASNTELDLRTAAAHSHFRAINVTGYLFDKGITILSTVEISKNWSAATLAESVQLLTQICRVIILLLGPQMSDYTAFMTAMNTTGNLNVEYSLVVVLLDYQATERVFPWTSDPALLPLFNRTYVLINDAFDTARVDAFLSKHNFGSNVRRDIMQVLELYESLHVFAYTLRLAYKTDTSGNYNATTLRPLMKTVPDGPFGEIFFNEYTQRLAPFSFGYVSDTGYSLVTKLEIDHSNSDALGLFLNLSNVNFIIREDTPTCGFSGELCDQTGDRHPACWSELTVTKARISRCGIKLSRRTHQKTRWKMIFHEAACGLAAAASPTIFVIFIMMAAVALCIGMFVSFRKIKHIESMQMPWAIPFSSLKFIDLDISTHGSQQLSILSLNEHMETKVKMRDFLRTRQLATINQSYVLVETIALKERLVFFKQDLKHSSHENINPFIGISYDSTRLYVLWTHCFRGSLAEQIFGRKDERATFENNFRGAFVRDILKGLDYIHNSPIGYHGALTAGHCLIDSHWILKISGFGLSRMLFRMKNAGVIGTEDGHPFIPNSDLHYFAPEIRAELRSHMFSNKFEGIHLTNAIGKAADMWSFGTILFEILFRRKYIEVDEYQECDDDVLICEKTDDILQANPPVVPEDREIHADLHGLIQKCWDNVDNRPDISRARKITDATLKM</sequence>
<dbReference type="PROSITE" id="PS50011">
    <property type="entry name" value="PROTEIN_KINASE_DOM"/>
    <property type="match status" value="1"/>
</dbReference>
<keyword evidence="5" id="KW-1185">Reference proteome</keyword>
<accession>A0A0N4Y0A5</accession>
<dbReference type="InterPro" id="IPR000477">
    <property type="entry name" value="RT_dom"/>
</dbReference>
<reference evidence="6" key="1">
    <citation type="submission" date="2017-02" db="UniProtKB">
        <authorList>
            <consortium name="WormBaseParasite"/>
        </authorList>
    </citation>
    <scope>IDENTIFICATION</scope>
</reference>
<dbReference type="WBParaSite" id="NBR_0000893901-mRNA-1">
    <property type="protein sequence ID" value="NBR_0000893901-mRNA-1"/>
    <property type="gene ID" value="NBR_0000893901"/>
</dbReference>
<gene>
    <name evidence="4" type="ORF">NBR_LOCUS8940</name>
</gene>
<dbReference type="InterPro" id="IPR043502">
    <property type="entry name" value="DNA/RNA_pol_sf"/>
</dbReference>
<feature type="domain" description="Reverse transcriptase" evidence="3">
    <location>
        <begin position="217"/>
        <end position="453"/>
    </location>
</feature>
<dbReference type="Gene3D" id="1.10.510.10">
    <property type="entry name" value="Transferase(Phosphotransferase) domain 1"/>
    <property type="match status" value="1"/>
</dbReference>
<dbReference type="STRING" id="27835.A0A0N4Y0A5"/>
<evidence type="ECO:0000313" key="6">
    <source>
        <dbReference type="WBParaSite" id="NBR_0000893901-mRNA-1"/>
    </source>
</evidence>
<dbReference type="GO" id="GO:0005524">
    <property type="term" value="F:ATP binding"/>
    <property type="evidence" value="ECO:0007669"/>
    <property type="project" value="InterPro"/>
</dbReference>
<evidence type="ECO:0000256" key="1">
    <source>
        <dbReference type="SAM" id="Phobius"/>
    </source>
</evidence>
<dbReference type="PANTHER" id="PTHR21301">
    <property type="entry name" value="REVERSE TRANSCRIPTASE"/>
    <property type="match status" value="1"/>
</dbReference>
<dbReference type="PANTHER" id="PTHR21301:SF10">
    <property type="entry name" value="REVERSE TRANSCRIPTASE DOMAIN-CONTAINING PROTEIN"/>
    <property type="match status" value="1"/>
</dbReference>
<dbReference type="InterPro" id="IPR058912">
    <property type="entry name" value="HTH_animal"/>
</dbReference>
<dbReference type="Pfam" id="PF07714">
    <property type="entry name" value="PK_Tyr_Ser-Thr"/>
    <property type="match status" value="1"/>
</dbReference>
<dbReference type="EMBL" id="UYSL01020070">
    <property type="protein sequence ID" value="VDL72529.1"/>
    <property type="molecule type" value="Genomic_DNA"/>
</dbReference>
<keyword evidence="1" id="KW-1133">Transmembrane helix</keyword>
<dbReference type="SUPFAM" id="SSF56112">
    <property type="entry name" value="Protein kinase-like (PK-like)"/>
    <property type="match status" value="1"/>
</dbReference>
<evidence type="ECO:0000313" key="4">
    <source>
        <dbReference type="EMBL" id="VDL72529.1"/>
    </source>
</evidence>
<dbReference type="SUPFAM" id="SSF56672">
    <property type="entry name" value="DNA/RNA polymerases"/>
    <property type="match status" value="1"/>
</dbReference>
<feature type="transmembrane region" description="Helical" evidence="1">
    <location>
        <begin position="848"/>
        <end position="868"/>
    </location>
</feature>
<dbReference type="Pfam" id="PF26215">
    <property type="entry name" value="HTH_animal"/>
    <property type="match status" value="1"/>
</dbReference>
<dbReference type="AlphaFoldDB" id="A0A0N4Y0A5"/>